<proteinExistence type="predicted"/>
<dbReference type="PANTHER" id="PTHR10815">
    <property type="entry name" value="METHYLATED-DNA--PROTEIN-CYSTEINE METHYLTRANSFERASE"/>
    <property type="match status" value="1"/>
</dbReference>
<evidence type="ECO:0000256" key="4">
    <source>
        <dbReference type="ARBA" id="ARBA00022763"/>
    </source>
</evidence>
<sequence>MRNLKTPPSSEFAKKVRALVSKIPKGKTMTYGQVAQKAGKPGAARAVGYIMSMNYDPKVPCHRVVRADGKVGDYNRGGAARKMKLLQEEGAIKAAAQKKK</sequence>
<dbReference type="Proteomes" id="UP000176568">
    <property type="component" value="Unassembled WGS sequence"/>
</dbReference>
<name>A0A1F4Y3G1_9BACT</name>
<comment type="catalytic activity">
    <reaction evidence="6">
        <text>a 6-O-methyl-2'-deoxyguanosine in DNA + L-cysteinyl-[protein] = S-methyl-L-cysteinyl-[protein] + a 2'-deoxyguanosine in DNA</text>
        <dbReference type="Rhea" id="RHEA:24000"/>
        <dbReference type="Rhea" id="RHEA-COMP:10131"/>
        <dbReference type="Rhea" id="RHEA-COMP:10132"/>
        <dbReference type="Rhea" id="RHEA-COMP:11367"/>
        <dbReference type="Rhea" id="RHEA-COMP:11368"/>
        <dbReference type="ChEBI" id="CHEBI:29950"/>
        <dbReference type="ChEBI" id="CHEBI:82612"/>
        <dbReference type="ChEBI" id="CHEBI:85445"/>
        <dbReference type="ChEBI" id="CHEBI:85448"/>
        <dbReference type="EC" id="2.1.1.63"/>
    </reaction>
</comment>
<dbReference type="InterPro" id="IPR036388">
    <property type="entry name" value="WH-like_DNA-bd_sf"/>
</dbReference>
<keyword evidence="3 8" id="KW-0808">Transferase</keyword>
<dbReference type="AlphaFoldDB" id="A0A1F4Y3G1"/>
<evidence type="ECO:0000256" key="6">
    <source>
        <dbReference type="ARBA" id="ARBA00049348"/>
    </source>
</evidence>
<dbReference type="InterPro" id="IPR036217">
    <property type="entry name" value="MethylDNA_cys_MeTrfase_DNAb"/>
</dbReference>
<dbReference type="STRING" id="1797247.A2419_02060"/>
<evidence type="ECO:0000259" key="7">
    <source>
        <dbReference type="Pfam" id="PF01035"/>
    </source>
</evidence>
<dbReference type="Gene3D" id="1.10.10.10">
    <property type="entry name" value="Winged helix-like DNA-binding domain superfamily/Winged helix DNA-binding domain"/>
    <property type="match status" value="1"/>
</dbReference>
<comment type="catalytic activity">
    <reaction evidence="1">
        <text>a 4-O-methyl-thymidine in DNA + L-cysteinyl-[protein] = a thymidine in DNA + S-methyl-L-cysteinyl-[protein]</text>
        <dbReference type="Rhea" id="RHEA:53428"/>
        <dbReference type="Rhea" id="RHEA-COMP:10131"/>
        <dbReference type="Rhea" id="RHEA-COMP:10132"/>
        <dbReference type="Rhea" id="RHEA-COMP:13555"/>
        <dbReference type="Rhea" id="RHEA-COMP:13556"/>
        <dbReference type="ChEBI" id="CHEBI:29950"/>
        <dbReference type="ChEBI" id="CHEBI:82612"/>
        <dbReference type="ChEBI" id="CHEBI:137386"/>
        <dbReference type="ChEBI" id="CHEBI:137387"/>
        <dbReference type="EC" id="2.1.1.63"/>
    </reaction>
</comment>
<dbReference type="Pfam" id="PF01035">
    <property type="entry name" value="DNA_binding_1"/>
    <property type="match status" value="1"/>
</dbReference>
<dbReference type="SUPFAM" id="SSF46767">
    <property type="entry name" value="Methylated DNA-protein cysteine methyltransferase, C-terminal domain"/>
    <property type="match status" value="1"/>
</dbReference>
<keyword evidence="4" id="KW-0227">DNA damage</keyword>
<gene>
    <name evidence="8" type="ORF">A2419_02060</name>
</gene>
<evidence type="ECO:0000313" key="8">
    <source>
        <dbReference type="EMBL" id="OGC88505.1"/>
    </source>
</evidence>
<evidence type="ECO:0000256" key="3">
    <source>
        <dbReference type="ARBA" id="ARBA00022679"/>
    </source>
</evidence>
<dbReference type="InterPro" id="IPR001497">
    <property type="entry name" value="MethylDNA_cys_MeTrfase_AS"/>
</dbReference>
<dbReference type="InterPro" id="IPR014048">
    <property type="entry name" value="MethylDNA_cys_MeTrfase_DNA-bd"/>
</dbReference>
<evidence type="ECO:0000256" key="2">
    <source>
        <dbReference type="ARBA" id="ARBA00022603"/>
    </source>
</evidence>
<feature type="domain" description="Methylated-DNA-[protein]-cysteine S-methyltransferase DNA binding" evidence="7">
    <location>
        <begin position="11"/>
        <end position="91"/>
    </location>
</feature>
<evidence type="ECO:0000256" key="1">
    <source>
        <dbReference type="ARBA" id="ARBA00001286"/>
    </source>
</evidence>
<dbReference type="PROSITE" id="PS00374">
    <property type="entry name" value="MGMT"/>
    <property type="match status" value="1"/>
</dbReference>
<keyword evidence="2 8" id="KW-0489">Methyltransferase</keyword>
<evidence type="ECO:0000313" key="9">
    <source>
        <dbReference type="Proteomes" id="UP000176568"/>
    </source>
</evidence>
<dbReference type="CDD" id="cd06445">
    <property type="entry name" value="ATase"/>
    <property type="match status" value="1"/>
</dbReference>
<organism evidence="8 9">
    <name type="scientific">Candidatus Adlerbacteria bacterium RIFOXYC1_FULL_48_26</name>
    <dbReference type="NCBI Taxonomy" id="1797247"/>
    <lineage>
        <taxon>Bacteria</taxon>
        <taxon>Candidatus Adleribacteriota</taxon>
    </lineage>
</organism>
<dbReference type="GO" id="GO:0003908">
    <property type="term" value="F:methylated-DNA-[protein]-cysteine S-methyltransferase activity"/>
    <property type="evidence" value="ECO:0007669"/>
    <property type="project" value="UniProtKB-EC"/>
</dbReference>
<evidence type="ECO:0000256" key="5">
    <source>
        <dbReference type="ARBA" id="ARBA00023204"/>
    </source>
</evidence>
<dbReference type="EMBL" id="MEXB01000008">
    <property type="protein sequence ID" value="OGC88505.1"/>
    <property type="molecule type" value="Genomic_DNA"/>
</dbReference>
<dbReference type="GO" id="GO:0032259">
    <property type="term" value="P:methylation"/>
    <property type="evidence" value="ECO:0007669"/>
    <property type="project" value="UniProtKB-KW"/>
</dbReference>
<protein>
    <submittedName>
        <fullName evidence="8">6-O-methylguanine DNA methyltransferase</fullName>
    </submittedName>
</protein>
<dbReference type="GO" id="GO:0006281">
    <property type="term" value="P:DNA repair"/>
    <property type="evidence" value="ECO:0007669"/>
    <property type="project" value="UniProtKB-KW"/>
</dbReference>
<accession>A0A1F4Y3G1</accession>
<dbReference type="PANTHER" id="PTHR10815:SF13">
    <property type="entry name" value="METHYLATED-DNA--PROTEIN-CYSTEINE METHYLTRANSFERASE"/>
    <property type="match status" value="1"/>
</dbReference>
<comment type="caution">
    <text evidence="8">The sequence shown here is derived from an EMBL/GenBank/DDBJ whole genome shotgun (WGS) entry which is preliminary data.</text>
</comment>
<dbReference type="NCBIfam" id="TIGR00589">
    <property type="entry name" value="ogt"/>
    <property type="match status" value="1"/>
</dbReference>
<keyword evidence="5" id="KW-0234">DNA repair</keyword>
<reference evidence="8 9" key="1">
    <citation type="journal article" date="2016" name="Nat. Commun.">
        <title>Thousands of microbial genomes shed light on interconnected biogeochemical processes in an aquifer system.</title>
        <authorList>
            <person name="Anantharaman K."/>
            <person name="Brown C.T."/>
            <person name="Hug L.A."/>
            <person name="Sharon I."/>
            <person name="Castelle C.J."/>
            <person name="Probst A.J."/>
            <person name="Thomas B.C."/>
            <person name="Singh A."/>
            <person name="Wilkins M.J."/>
            <person name="Karaoz U."/>
            <person name="Brodie E.L."/>
            <person name="Williams K.H."/>
            <person name="Hubbard S.S."/>
            <person name="Banfield J.F."/>
        </authorList>
    </citation>
    <scope>NUCLEOTIDE SEQUENCE [LARGE SCALE GENOMIC DNA]</scope>
</reference>